<dbReference type="Proteomes" id="UP001151760">
    <property type="component" value="Unassembled WGS sequence"/>
</dbReference>
<evidence type="ECO:0000313" key="1">
    <source>
        <dbReference type="EMBL" id="GJT75084.1"/>
    </source>
</evidence>
<protein>
    <submittedName>
        <fullName evidence="1">Uncharacterized protein</fullName>
    </submittedName>
</protein>
<evidence type="ECO:0000313" key="2">
    <source>
        <dbReference type="Proteomes" id="UP001151760"/>
    </source>
</evidence>
<keyword evidence="2" id="KW-1185">Reference proteome</keyword>
<dbReference type="EMBL" id="BQNB010018499">
    <property type="protein sequence ID" value="GJT75084.1"/>
    <property type="molecule type" value="Genomic_DNA"/>
</dbReference>
<organism evidence="1 2">
    <name type="scientific">Tanacetum coccineum</name>
    <dbReference type="NCBI Taxonomy" id="301880"/>
    <lineage>
        <taxon>Eukaryota</taxon>
        <taxon>Viridiplantae</taxon>
        <taxon>Streptophyta</taxon>
        <taxon>Embryophyta</taxon>
        <taxon>Tracheophyta</taxon>
        <taxon>Spermatophyta</taxon>
        <taxon>Magnoliopsida</taxon>
        <taxon>eudicotyledons</taxon>
        <taxon>Gunneridae</taxon>
        <taxon>Pentapetalae</taxon>
        <taxon>asterids</taxon>
        <taxon>campanulids</taxon>
        <taxon>Asterales</taxon>
        <taxon>Asteraceae</taxon>
        <taxon>Asteroideae</taxon>
        <taxon>Anthemideae</taxon>
        <taxon>Anthemidinae</taxon>
        <taxon>Tanacetum</taxon>
    </lineage>
</organism>
<proteinExistence type="predicted"/>
<sequence length="134" mass="15480">MAYPLPSDMAYPLPSDTAYPFFCPIQRINSNGLIRLHDKEFYERTIYKNTGTEPNLSITSNNINIELNKEFLEELQKNTYHGWIDEDVVNHIAKVLEMVDLIHVPGMDSHQLRMKIFPLSLTCNTLKSEYAAEC</sequence>
<reference evidence="1" key="2">
    <citation type="submission" date="2022-01" db="EMBL/GenBank/DDBJ databases">
        <authorList>
            <person name="Yamashiro T."/>
            <person name="Shiraishi A."/>
            <person name="Satake H."/>
            <person name="Nakayama K."/>
        </authorList>
    </citation>
    <scope>NUCLEOTIDE SEQUENCE</scope>
</reference>
<comment type="caution">
    <text evidence="1">The sequence shown here is derived from an EMBL/GenBank/DDBJ whole genome shotgun (WGS) entry which is preliminary data.</text>
</comment>
<reference evidence="1" key="1">
    <citation type="journal article" date="2022" name="Int. J. Mol. Sci.">
        <title>Draft Genome of Tanacetum Coccineum: Genomic Comparison of Closely Related Tanacetum-Family Plants.</title>
        <authorList>
            <person name="Yamashiro T."/>
            <person name="Shiraishi A."/>
            <person name="Nakayama K."/>
            <person name="Satake H."/>
        </authorList>
    </citation>
    <scope>NUCLEOTIDE SEQUENCE</scope>
</reference>
<gene>
    <name evidence="1" type="ORF">Tco_1041809</name>
</gene>
<accession>A0ABQ5GHZ2</accession>
<name>A0ABQ5GHZ2_9ASTR</name>